<evidence type="ECO:0000256" key="5">
    <source>
        <dbReference type="ARBA" id="ARBA00022692"/>
    </source>
</evidence>
<keyword evidence="6 10" id="KW-0735">Signal-anchor</keyword>
<dbReference type="EC" id="2.1.1.-" evidence="10"/>
<name>A0A5J9TXS0_9POAL</name>
<evidence type="ECO:0000256" key="3">
    <source>
        <dbReference type="ARBA" id="ARBA00022603"/>
    </source>
</evidence>
<keyword evidence="4 10" id="KW-0808">Transferase</keyword>
<evidence type="ECO:0000256" key="4">
    <source>
        <dbReference type="ARBA" id="ARBA00022679"/>
    </source>
</evidence>
<dbReference type="PANTHER" id="PTHR10108">
    <property type="entry name" value="SAM-DEPENDENT METHYLTRANSFERASE"/>
    <property type="match status" value="1"/>
</dbReference>
<evidence type="ECO:0000256" key="2">
    <source>
        <dbReference type="ARBA" id="ARBA00008361"/>
    </source>
</evidence>
<dbReference type="InterPro" id="IPR004159">
    <property type="entry name" value="Put_SAM_MeTrfase"/>
</dbReference>
<keyword evidence="12" id="KW-1185">Reference proteome</keyword>
<feature type="transmembrane region" description="Helical" evidence="10">
    <location>
        <begin position="25"/>
        <end position="44"/>
    </location>
</feature>
<comment type="similarity">
    <text evidence="2 10">Belongs to the methyltransferase superfamily.</text>
</comment>
<evidence type="ECO:0000256" key="10">
    <source>
        <dbReference type="RuleBase" id="RU366043"/>
    </source>
</evidence>
<comment type="subcellular location">
    <subcellularLocation>
        <location evidence="1">Endoplasmic reticulum membrane</location>
        <topology evidence="1">Single-pass type II membrane protein</topology>
    </subcellularLocation>
    <subcellularLocation>
        <location evidence="10">Membrane</location>
        <topology evidence="10">Single-pass type II membrane protein</topology>
    </subcellularLocation>
</comment>
<keyword evidence="5 10" id="KW-0812">Transmembrane</keyword>
<protein>
    <recommendedName>
        <fullName evidence="10">Methyltransferase</fullName>
        <ecNumber evidence="10">2.1.1.-</ecNumber>
    </recommendedName>
</protein>
<keyword evidence="7 10" id="KW-1133">Transmembrane helix</keyword>
<evidence type="ECO:0000313" key="12">
    <source>
        <dbReference type="Proteomes" id="UP000324897"/>
    </source>
</evidence>
<dbReference type="OrthoDB" id="2013972at2759"/>
<dbReference type="Gramene" id="TVU16095">
    <property type="protein sequence ID" value="TVU16095"/>
    <property type="gene ID" value="EJB05_39644"/>
</dbReference>
<dbReference type="GO" id="GO:0005802">
    <property type="term" value="C:trans-Golgi network"/>
    <property type="evidence" value="ECO:0007669"/>
    <property type="project" value="TreeGrafter"/>
</dbReference>
<evidence type="ECO:0000256" key="8">
    <source>
        <dbReference type="ARBA" id="ARBA00023136"/>
    </source>
</evidence>
<dbReference type="GO" id="GO:0005789">
    <property type="term" value="C:endoplasmic reticulum membrane"/>
    <property type="evidence" value="ECO:0007669"/>
    <property type="project" value="UniProtKB-SubCell"/>
</dbReference>
<dbReference type="GO" id="GO:0008168">
    <property type="term" value="F:methyltransferase activity"/>
    <property type="evidence" value="ECO:0007669"/>
    <property type="project" value="UniProtKB-UniRule"/>
</dbReference>
<dbReference type="GO" id="GO:0005768">
    <property type="term" value="C:endosome"/>
    <property type="evidence" value="ECO:0007669"/>
    <property type="project" value="TreeGrafter"/>
</dbReference>
<dbReference type="GO" id="GO:0032259">
    <property type="term" value="P:methylation"/>
    <property type="evidence" value="ECO:0007669"/>
    <property type="project" value="UniProtKB-KW"/>
</dbReference>
<dbReference type="Proteomes" id="UP000324897">
    <property type="component" value="Unassembled WGS sequence"/>
</dbReference>
<sequence length="682" mass="75205">MAVGATATKLHLSSAAAAAGRRPSLLHLAAVAVLCSVSYLLGVWHHGGFSAAPAAGAGVGSSVSIATAVSCATPTPSVSTLSTSFSSAAPLDFAAHHTAEGMDEADAAAPRRRAFEACPAEFSEYTPCEDVKRSLRFPRERLVYRERHCPTSEAERLRCLVPAPKGYRNPFPWPTSRDVAWFANVPHKELTVEKAVQNWIRVDGDKFRFPGGGTMFPHGAGAYIDDIGKLIPLHDGSIRTALDTGCGVASWGAYLLSRNILAMSFAPRDSHEAQVQFALERGVPAMIGVLASNRLPYPARSFDMAHCSRCLIPWQLDDGLYLIEIDRVLRPGGYWILSGPPINWRKHFKGWARTKEDLNAEQQAIEAVAKSLCWKKLKEEGDIAIWQKPTNHVHCKVSRKVIKSPPFCSNKNPDAAWYDKMEACISPLPEVHDIKEVAGGELKKWPERLTAVPPRIASGSIEGVTEEMFVQDTKLWKKRVGHYKSVIAQFGQKGRYRNLLDMNAQFGGFAAALVNDPLWVMNMVPTVGNSTTLGVIYERGLIGSYQDWCEGMSTYPRTYDLIHADSVFTLYKGSALLKLASFVMSNSNKLACPNSITQILSILHELVSVGTMEDILLEMDRILRPEGTVIIRDDVDLLVKIKSIADGMRWNSQIVDHEDGPLVREKLLLVVKTYWTLGDEKQ</sequence>
<keyword evidence="8 10" id="KW-0472">Membrane</keyword>
<comment type="caution">
    <text evidence="11">The sequence shown here is derived from an EMBL/GenBank/DDBJ whole genome shotgun (WGS) entry which is preliminary data.</text>
</comment>
<evidence type="ECO:0000256" key="7">
    <source>
        <dbReference type="ARBA" id="ARBA00022989"/>
    </source>
</evidence>
<dbReference type="FunFam" id="3.40.50.150:FF:000123">
    <property type="entry name" value="Putative methyltransferase PMT15"/>
    <property type="match status" value="1"/>
</dbReference>
<dbReference type="InterPro" id="IPR029063">
    <property type="entry name" value="SAM-dependent_MTases_sf"/>
</dbReference>
<gene>
    <name evidence="11" type="ORF">EJB05_39644</name>
</gene>
<dbReference type="SUPFAM" id="SSF53335">
    <property type="entry name" value="S-adenosyl-L-methionine-dependent methyltransferases"/>
    <property type="match status" value="2"/>
</dbReference>
<evidence type="ECO:0000256" key="1">
    <source>
        <dbReference type="ARBA" id="ARBA00004648"/>
    </source>
</evidence>
<accession>A0A5J9TXS0</accession>
<proteinExistence type="inferred from homology"/>
<dbReference type="Gene3D" id="3.40.50.150">
    <property type="entry name" value="Vaccinia Virus protein VP39"/>
    <property type="match status" value="1"/>
</dbReference>
<dbReference type="Pfam" id="PF03141">
    <property type="entry name" value="Methyltransf_29"/>
    <property type="match status" value="1"/>
</dbReference>
<evidence type="ECO:0000256" key="6">
    <source>
        <dbReference type="ARBA" id="ARBA00022968"/>
    </source>
</evidence>
<dbReference type="PANTHER" id="PTHR10108:SF1049">
    <property type="entry name" value="METHYLTRANSFERASE"/>
    <property type="match status" value="1"/>
</dbReference>
<dbReference type="EMBL" id="RWGY01000031">
    <property type="protein sequence ID" value="TVU16095.1"/>
    <property type="molecule type" value="Genomic_DNA"/>
</dbReference>
<reference evidence="11 12" key="1">
    <citation type="journal article" date="2019" name="Sci. Rep.">
        <title>A high-quality genome of Eragrostis curvula grass provides insights into Poaceae evolution and supports new strategies to enhance forage quality.</title>
        <authorList>
            <person name="Carballo J."/>
            <person name="Santos B.A.C.M."/>
            <person name="Zappacosta D."/>
            <person name="Garbus I."/>
            <person name="Selva J.P."/>
            <person name="Gallo C.A."/>
            <person name="Diaz A."/>
            <person name="Albertini E."/>
            <person name="Caccamo M."/>
            <person name="Echenique V."/>
        </authorList>
    </citation>
    <scope>NUCLEOTIDE SEQUENCE [LARGE SCALE GENOMIC DNA]</scope>
    <source>
        <strain evidence="12">cv. Victoria</strain>
        <tissue evidence="11">Leaf</tissue>
    </source>
</reference>
<evidence type="ECO:0000256" key="9">
    <source>
        <dbReference type="ARBA" id="ARBA00023180"/>
    </source>
</evidence>
<organism evidence="11 12">
    <name type="scientific">Eragrostis curvula</name>
    <name type="common">weeping love grass</name>
    <dbReference type="NCBI Taxonomy" id="38414"/>
    <lineage>
        <taxon>Eukaryota</taxon>
        <taxon>Viridiplantae</taxon>
        <taxon>Streptophyta</taxon>
        <taxon>Embryophyta</taxon>
        <taxon>Tracheophyta</taxon>
        <taxon>Spermatophyta</taxon>
        <taxon>Magnoliopsida</taxon>
        <taxon>Liliopsida</taxon>
        <taxon>Poales</taxon>
        <taxon>Poaceae</taxon>
        <taxon>PACMAD clade</taxon>
        <taxon>Chloridoideae</taxon>
        <taxon>Eragrostideae</taxon>
        <taxon>Eragrostidinae</taxon>
        <taxon>Eragrostis</taxon>
    </lineage>
</organism>
<keyword evidence="3 10" id="KW-0489">Methyltransferase</keyword>
<evidence type="ECO:0000313" key="11">
    <source>
        <dbReference type="EMBL" id="TVU16095.1"/>
    </source>
</evidence>
<keyword evidence="9 10" id="KW-0325">Glycoprotein</keyword>
<dbReference type="AlphaFoldDB" id="A0A5J9TXS0"/>